<dbReference type="RefSeq" id="WP_188741268.1">
    <property type="nucleotide sequence ID" value="NZ_BMII01000094.1"/>
</dbReference>
<sequence>MKFHYLVLLFITLISGCSSVPGVKLTKQNFEQLQTVKLEASPNDNTMLTAISTVEIQCRIGDTCYQVPPS</sequence>
<evidence type="ECO:0008006" key="3">
    <source>
        <dbReference type="Google" id="ProtNLM"/>
    </source>
</evidence>
<evidence type="ECO:0000313" key="2">
    <source>
        <dbReference type="Proteomes" id="UP000617555"/>
    </source>
</evidence>
<proteinExistence type="predicted"/>
<dbReference type="PROSITE" id="PS51257">
    <property type="entry name" value="PROKAR_LIPOPROTEIN"/>
    <property type="match status" value="1"/>
</dbReference>
<organism evidence="1 2">
    <name type="scientific">Shewanella inventionis</name>
    <dbReference type="NCBI Taxonomy" id="1738770"/>
    <lineage>
        <taxon>Bacteria</taxon>
        <taxon>Pseudomonadati</taxon>
        <taxon>Pseudomonadota</taxon>
        <taxon>Gammaproteobacteria</taxon>
        <taxon>Alteromonadales</taxon>
        <taxon>Shewanellaceae</taxon>
        <taxon>Shewanella</taxon>
    </lineage>
</organism>
<gene>
    <name evidence="1" type="ORF">GCM10011607_42610</name>
</gene>
<reference evidence="2" key="1">
    <citation type="journal article" date="2019" name="Int. J. Syst. Evol. Microbiol.">
        <title>The Global Catalogue of Microorganisms (GCM) 10K type strain sequencing project: providing services to taxonomists for standard genome sequencing and annotation.</title>
        <authorList>
            <consortium name="The Broad Institute Genomics Platform"/>
            <consortium name="The Broad Institute Genome Sequencing Center for Infectious Disease"/>
            <person name="Wu L."/>
            <person name="Ma J."/>
        </authorList>
    </citation>
    <scope>NUCLEOTIDE SEQUENCE [LARGE SCALE GENOMIC DNA]</scope>
    <source>
        <strain evidence="2">CGMCC 1.15339</strain>
    </source>
</reference>
<dbReference type="Proteomes" id="UP000617555">
    <property type="component" value="Unassembled WGS sequence"/>
</dbReference>
<accession>A0ABQ1JVN7</accession>
<evidence type="ECO:0000313" key="1">
    <source>
        <dbReference type="EMBL" id="GGB77980.1"/>
    </source>
</evidence>
<dbReference type="EMBL" id="BMII01000094">
    <property type="protein sequence ID" value="GGB77980.1"/>
    <property type="molecule type" value="Genomic_DNA"/>
</dbReference>
<keyword evidence="2" id="KW-1185">Reference proteome</keyword>
<name>A0ABQ1JVN7_9GAMM</name>
<protein>
    <recommendedName>
        <fullName evidence="3">Lipoprotein</fullName>
    </recommendedName>
</protein>
<comment type="caution">
    <text evidence="1">The sequence shown here is derived from an EMBL/GenBank/DDBJ whole genome shotgun (WGS) entry which is preliminary data.</text>
</comment>